<evidence type="ECO:0000256" key="1">
    <source>
        <dbReference type="ARBA" id="ARBA00022553"/>
    </source>
</evidence>
<dbReference type="PROSITE" id="PS50110">
    <property type="entry name" value="RESPONSE_REGULATORY"/>
    <property type="match status" value="1"/>
</dbReference>
<evidence type="ECO:0000256" key="3">
    <source>
        <dbReference type="PROSITE-ProRule" id="PRU00339"/>
    </source>
</evidence>
<dbReference type="PROSITE" id="PS50005">
    <property type="entry name" value="TPR"/>
    <property type="match status" value="1"/>
</dbReference>
<dbReference type="InterPro" id="IPR037257">
    <property type="entry name" value="T2SS_E_N_sf"/>
</dbReference>
<organism evidence="6 7">
    <name type="scientific">Anaeromyxobacter diazotrophicus</name>
    <dbReference type="NCBI Taxonomy" id="2590199"/>
    <lineage>
        <taxon>Bacteria</taxon>
        <taxon>Pseudomonadati</taxon>
        <taxon>Myxococcota</taxon>
        <taxon>Myxococcia</taxon>
        <taxon>Myxococcales</taxon>
        <taxon>Cystobacterineae</taxon>
        <taxon>Anaeromyxobacteraceae</taxon>
        <taxon>Anaeromyxobacter</taxon>
    </lineage>
</organism>
<accession>A0A7I9VQ16</accession>
<evidence type="ECO:0000256" key="4">
    <source>
        <dbReference type="SAM" id="MobiDB-lite"/>
    </source>
</evidence>
<reference evidence="7" key="1">
    <citation type="journal article" date="2020" name="Appl. Environ. Microbiol.">
        <title>Diazotrophic Anaeromyxobacter Isolates from Soils.</title>
        <authorList>
            <person name="Masuda Y."/>
            <person name="Yamanaka H."/>
            <person name="Xu Z.X."/>
            <person name="Shiratori Y."/>
            <person name="Aono T."/>
            <person name="Amachi S."/>
            <person name="Senoo K."/>
            <person name="Itoh H."/>
        </authorList>
    </citation>
    <scope>NUCLEOTIDE SEQUENCE [LARGE SCALE GENOMIC DNA]</scope>
    <source>
        <strain evidence="7">R267</strain>
    </source>
</reference>
<dbReference type="Pfam" id="PF13414">
    <property type="entry name" value="TPR_11"/>
    <property type="match status" value="1"/>
</dbReference>
<dbReference type="SUPFAM" id="SSF48452">
    <property type="entry name" value="TPR-like"/>
    <property type="match status" value="1"/>
</dbReference>
<dbReference type="Pfam" id="PF05157">
    <property type="entry name" value="MshEN"/>
    <property type="match status" value="1"/>
</dbReference>
<dbReference type="AlphaFoldDB" id="A0A7I9VQ16"/>
<sequence length="492" mass="51887">MADLARVLIQDGTLTLPQAERAAKAARGGDVASAALELKLADEGALVRGMARAHECPGIDLSRSAIPVAWLDAAGGAQFCREHRVVPVAVGRAELALAMGNPDDLAAADEVRFLTGKKILRYAAVGTAVVRALDGIERARAAGAPAWRGERAPALPDRAAGHAAIVKAGDPVASVALPEAEESMEIVGLADVMEPFEPPAPARQAAPPAAPRRPAAAPGAGAPEPHQTLRLEGLAIGKVALVADDDADVRQLVATVLAKMGCVVLQASDGKAALEMVRDAAPDLVVLDAMMPAMHGFEVCRAIKGDRALRTTRVVLCSAVYRGTVGTDAQLAFGADAFIEKPFRLDELTRVFKVALVGPAAAETTEERAAREEGMALWRQAADALTENRAERAVELARQAAAKDPWSAEAHYYLGHALVKLGQLFEAVAAYERAAELRPDVDASYQCLAQAYEKLGFQKSAREAWTRALETCKDPAKKKTIQARLLQLLGAS</sequence>
<dbReference type="InterPro" id="IPR001789">
    <property type="entry name" value="Sig_transdc_resp-reg_receiver"/>
</dbReference>
<feature type="modified residue" description="4-aspartylphosphate" evidence="2">
    <location>
        <position position="288"/>
    </location>
</feature>
<keyword evidence="7" id="KW-1185">Reference proteome</keyword>
<dbReference type="Gene3D" id="3.40.50.2300">
    <property type="match status" value="1"/>
</dbReference>
<dbReference type="Gene3D" id="1.25.40.10">
    <property type="entry name" value="Tetratricopeptide repeat domain"/>
    <property type="match status" value="1"/>
</dbReference>
<dbReference type="PANTHER" id="PTHR44591:SF3">
    <property type="entry name" value="RESPONSE REGULATORY DOMAIN-CONTAINING PROTEIN"/>
    <property type="match status" value="1"/>
</dbReference>
<feature type="region of interest" description="Disordered" evidence="4">
    <location>
        <begin position="197"/>
        <end position="224"/>
    </location>
</feature>
<dbReference type="GO" id="GO:0000160">
    <property type="term" value="P:phosphorelay signal transduction system"/>
    <property type="evidence" value="ECO:0007669"/>
    <property type="project" value="InterPro"/>
</dbReference>
<dbReference type="Gene3D" id="3.30.300.160">
    <property type="entry name" value="Type II secretion system, protein E, N-terminal domain"/>
    <property type="match status" value="1"/>
</dbReference>
<feature type="domain" description="Response regulatory" evidence="5">
    <location>
        <begin position="239"/>
        <end position="356"/>
    </location>
</feature>
<name>A0A7I9VQ16_9BACT</name>
<evidence type="ECO:0000313" key="6">
    <source>
        <dbReference type="EMBL" id="GEJ58485.1"/>
    </source>
</evidence>
<dbReference type="PROSITE" id="PS50293">
    <property type="entry name" value="TPR_REGION"/>
    <property type="match status" value="1"/>
</dbReference>
<dbReference type="SMART" id="SM00028">
    <property type="entry name" value="TPR"/>
    <property type="match status" value="2"/>
</dbReference>
<feature type="compositionally biased region" description="Low complexity" evidence="4">
    <location>
        <begin position="202"/>
        <end position="224"/>
    </location>
</feature>
<evidence type="ECO:0000313" key="7">
    <source>
        <dbReference type="Proteomes" id="UP000503640"/>
    </source>
</evidence>
<dbReference type="InterPro" id="IPR007831">
    <property type="entry name" value="T2SS_GspE_N"/>
</dbReference>
<evidence type="ECO:0000256" key="2">
    <source>
        <dbReference type="PROSITE-ProRule" id="PRU00169"/>
    </source>
</evidence>
<keyword evidence="1 2" id="KW-0597">Phosphoprotein</keyword>
<dbReference type="EMBL" id="BJTG01000008">
    <property type="protein sequence ID" value="GEJ58485.1"/>
    <property type="molecule type" value="Genomic_DNA"/>
</dbReference>
<dbReference type="InterPro" id="IPR050595">
    <property type="entry name" value="Bact_response_regulator"/>
</dbReference>
<dbReference type="SUPFAM" id="SSF52172">
    <property type="entry name" value="CheY-like"/>
    <property type="match status" value="1"/>
</dbReference>
<dbReference type="InterPro" id="IPR011990">
    <property type="entry name" value="TPR-like_helical_dom_sf"/>
</dbReference>
<dbReference type="InterPro" id="IPR019734">
    <property type="entry name" value="TPR_rpt"/>
</dbReference>
<comment type="caution">
    <text evidence="6">The sequence shown here is derived from an EMBL/GenBank/DDBJ whole genome shotgun (WGS) entry which is preliminary data.</text>
</comment>
<gene>
    <name evidence="6" type="ORF">AMYX_32260</name>
</gene>
<dbReference type="PANTHER" id="PTHR44591">
    <property type="entry name" value="STRESS RESPONSE REGULATOR PROTEIN 1"/>
    <property type="match status" value="1"/>
</dbReference>
<dbReference type="Proteomes" id="UP000503640">
    <property type="component" value="Unassembled WGS sequence"/>
</dbReference>
<dbReference type="SUPFAM" id="SSF160246">
    <property type="entry name" value="EspE N-terminal domain-like"/>
    <property type="match status" value="1"/>
</dbReference>
<evidence type="ECO:0000259" key="5">
    <source>
        <dbReference type="PROSITE" id="PS50110"/>
    </source>
</evidence>
<dbReference type="SMART" id="SM00448">
    <property type="entry name" value="REC"/>
    <property type="match status" value="1"/>
</dbReference>
<dbReference type="InterPro" id="IPR011006">
    <property type="entry name" value="CheY-like_superfamily"/>
</dbReference>
<keyword evidence="3" id="KW-0802">TPR repeat</keyword>
<protein>
    <recommendedName>
        <fullName evidence="5">Response regulatory domain-containing protein</fullName>
    </recommendedName>
</protein>
<feature type="repeat" description="TPR" evidence="3">
    <location>
        <begin position="408"/>
        <end position="441"/>
    </location>
</feature>
<proteinExistence type="predicted"/>
<dbReference type="Pfam" id="PF00072">
    <property type="entry name" value="Response_reg"/>
    <property type="match status" value="1"/>
</dbReference>
<dbReference type="RefSeq" id="WP_176067094.1">
    <property type="nucleotide sequence ID" value="NZ_BJTG01000008.1"/>
</dbReference>